<dbReference type="InterPro" id="IPR005868">
    <property type="entry name" value="PSII_PsbD/D2"/>
</dbReference>
<dbReference type="OrthoDB" id="630386at2759"/>
<keyword evidence="18 24" id="KW-0472">Membrane</keyword>
<evidence type="ECO:0000256" key="8">
    <source>
        <dbReference type="ARBA" id="ARBA00022692"/>
    </source>
</evidence>
<feature type="transmembrane region" description="Helical" evidence="25">
    <location>
        <begin position="483"/>
        <end position="503"/>
    </location>
</feature>
<dbReference type="InterPro" id="IPR036854">
    <property type="entry name" value="Photo_II_D1/D2_sf"/>
</dbReference>
<evidence type="ECO:0000256" key="11">
    <source>
        <dbReference type="ARBA" id="ARBA00022982"/>
    </source>
</evidence>
<evidence type="ECO:0000256" key="17">
    <source>
        <dbReference type="ARBA" id="ARBA00023078"/>
    </source>
</evidence>
<comment type="caution">
    <text evidence="26">The sequence shown here is derived from an EMBL/GenBank/DDBJ whole genome shotgun (WGS) entry which is preliminary data.</text>
</comment>
<evidence type="ECO:0000256" key="18">
    <source>
        <dbReference type="ARBA" id="ARBA00023136"/>
    </source>
</evidence>
<comment type="function">
    <text evidence="21">Photosystem II (PSII) is a light-driven water:plastoquinone oxidoreductase that uses light energy to abstract electrons from H(2)O, generating O(2) and a proton gradient subsequently used for ATP formation. It consists of a core antenna complex that captures photons, and an electron transfer chain that converts photonic excitation into a charge separation. The D1/D2 (PsbA/PsbD) reaction center heterodimer binds P680, the primary electron donor of PSII as well as several subsequent electron acceptors. D2 is needed for assembly of a stable PSII complex.</text>
</comment>
<dbReference type="NCBIfam" id="TIGR01152">
    <property type="entry name" value="psbD"/>
    <property type="match status" value="1"/>
</dbReference>
<evidence type="ECO:0000256" key="15">
    <source>
        <dbReference type="ARBA" id="ARBA00023002"/>
    </source>
</evidence>
<keyword evidence="5 24" id="KW-0602">Photosynthesis</keyword>
<evidence type="ECO:0000256" key="16">
    <source>
        <dbReference type="ARBA" id="ARBA00023004"/>
    </source>
</evidence>
<keyword evidence="12 25" id="KW-1133">Transmembrane helix</keyword>
<evidence type="ECO:0000256" key="14">
    <source>
        <dbReference type="ARBA" id="ARBA00022991"/>
    </source>
</evidence>
<sequence>MTIALGRFTKDQNDLFDIMDDWLRRDRFVFVGWSGLLLFPCAYFALGGWFTGTTFVTSWYTHGLASSYLEGCNFLTAAVSTPANSLAHSLLLLWGPEAQGDFTRWCQLGGLWTFVALHGAFALIGFMLRQFEIARSVQLRPYNAIAFSGPIAVFVSVFLIYPLGQSGWFFAPSFGVAAIFRFILFFQGFHNWTLNPFHMMGVAGVLGAALLCAIHGATVENTLFEDGDGANTFRAFNPTQAEETYSMVTANRFWSQIFGVAFSNKRWLHFFMLFVPVTGLWMSAIGVVGLALNLRAYDFVSQEIRAAEDPEFETFYTKNILLNEGIRAWMAAQDQPHENLIFPEEVGGVGPGGEVIDTFPYFVSGVLHLISSAVLGFGGIYHALLGPETLEESFPFFGYVWKDRNKMTTILGIHLILLGLGAFLLVFKAVYFGGVYDTWAPGGGDVRKITNLTLSPSVIFGYLLKSPFGGEGWIVSVDDLEDIIGGHVWLGSICILGGIWHILTKPFAWARRAFVWSGEAYLSYSLGALSVFGFIACCFVWFNNTAYPSEFYGPTGPEASQAQAFTFLVRDQRLGANVGSAQGPTGLGKYLMRSPTGEVIFGGETMRFWDLRAPWLEPLRGPNGLDLSRLKKDIQPWQERRSAEYMTHAPLGSLNSVGGVATEINAVNYVSPRSWLATSHFVLGFFFFVGHLWHAGRARAAAAGFEKGIDRDLEPVLFMTPLN</sequence>
<evidence type="ECO:0000256" key="5">
    <source>
        <dbReference type="ARBA" id="ARBA00022531"/>
    </source>
</evidence>
<dbReference type="CDD" id="cd09288">
    <property type="entry name" value="Photosystem-II_D2"/>
    <property type="match status" value="1"/>
</dbReference>
<keyword evidence="15" id="KW-0560">Oxidoreductase</keyword>
<evidence type="ECO:0000313" key="27">
    <source>
        <dbReference type="Proteomes" id="UP001151287"/>
    </source>
</evidence>
<dbReference type="Pfam" id="PF00421">
    <property type="entry name" value="PSII"/>
    <property type="match status" value="1"/>
</dbReference>
<dbReference type="GO" id="GO:0009535">
    <property type="term" value="C:chloroplast thylakoid membrane"/>
    <property type="evidence" value="ECO:0007669"/>
    <property type="project" value="TreeGrafter"/>
</dbReference>
<keyword evidence="6" id="KW-0597">Phosphoprotein</keyword>
<dbReference type="InterPro" id="IPR055266">
    <property type="entry name" value="D1/D2"/>
</dbReference>
<keyword evidence="8 24" id="KW-0812">Transmembrane</keyword>
<dbReference type="HAMAP" id="MF_01383">
    <property type="entry name" value="PSII_PsbD_D2"/>
    <property type="match status" value="1"/>
</dbReference>
<name>A0A9Q0BYX2_9POAL</name>
<evidence type="ECO:0000256" key="3">
    <source>
        <dbReference type="ARBA" id="ARBA00022448"/>
    </source>
</evidence>
<dbReference type="PRINTS" id="PR00256">
    <property type="entry name" value="REACTNCENTRE"/>
</dbReference>
<dbReference type="InterPro" id="IPR036001">
    <property type="entry name" value="PS_II_antenna-like_sf"/>
</dbReference>
<dbReference type="PANTHER" id="PTHR33149:SF12">
    <property type="entry name" value="PHOTOSYSTEM II D2 PROTEIN"/>
    <property type="match status" value="1"/>
</dbReference>
<keyword evidence="19" id="KW-0464">Manganese</keyword>
<dbReference type="GO" id="GO:0009772">
    <property type="term" value="P:photosynthetic electron transport in photosystem II"/>
    <property type="evidence" value="ECO:0007669"/>
    <property type="project" value="InterPro"/>
</dbReference>
<evidence type="ECO:0000256" key="9">
    <source>
        <dbReference type="ARBA" id="ARBA00022723"/>
    </source>
</evidence>
<dbReference type="SUPFAM" id="SSF161077">
    <property type="entry name" value="Photosystem II antenna protein-like"/>
    <property type="match status" value="1"/>
</dbReference>
<dbReference type="InterPro" id="IPR044900">
    <property type="entry name" value="PSII_PsbC_sf"/>
</dbReference>
<evidence type="ECO:0000313" key="26">
    <source>
        <dbReference type="EMBL" id="KAJ1683580.1"/>
    </source>
</evidence>
<dbReference type="Pfam" id="PF00124">
    <property type="entry name" value="Photo_RC"/>
    <property type="match status" value="1"/>
</dbReference>
<dbReference type="FunFam" id="1.10.10.670:FF:000001">
    <property type="entry name" value="Photosystem II CP43 reaction center protein"/>
    <property type="match status" value="1"/>
</dbReference>
<dbReference type="GO" id="GO:0010242">
    <property type="term" value="F:oxygen evolving activity"/>
    <property type="evidence" value="ECO:0007669"/>
    <property type="project" value="UniProtKB-EC"/>
</dbReference>
<evidence type="ECO:0000256" key="20">
    <source>
        <dbReference type="ARBA" id="ARBA00023276"/>
    </source>
</evidence>
<dbReference type="AlphaFoldDB" id="A0A9Q0BYX2"/>
<feature type="transmembrane region" description="Helical" evidence="25">
    <location>
        <begin position="111"/>
        <end position="129"/>
    </location>
</feature>
<keyword evidence="14" id="KW-0157">Chromophore</keyword>
<dbReference type="Proteomes" id="UP001151287">
    <property type="component" value="Unassembled WGS sequence"/>
</dbReference>
<dbReference type="InterPro" id="IPR000484">
    <property type="entry name" value="Photo_RC_L/M"/>
</dbReference>
<feature type="transmembrane region" description="Helical" evidence="25">
    <location>
        <begin position="141"/>
        <end position="161"/>
    </location>
</feature>
<feature type="transmembrane region" description="Helical" evidence="25">
    <location>
        <begin position="197"/>
        <end position="217"/>
    </location>
</feature>
<dbReference type="HAMAP" id="MF_01496">
    <property type="entry name" value="PSII_PsbC_CP43"/>
    <property type="match status" value="1"/>
</dbReference>
<feature type="transmembrane region" description="Helical" evidence="25">
    <location>
        <begin position="28"/>
        <end position="50"/>
    </location>
</feature>
<dbReference type="PROSITE" id="PS00244">
    <property type="entry name" value="REACTION_CENTER"/>
    <property type="match status" value="1"/>
</dbReference>
<keyword evidence="4" id="KW-0148">Chlorophyll</keyword>
<keyword evidence="17" id="KW-0793">Thylakoid</keyword>
<evidence type="ECO:0000256" key="7">
    <source>
        <dbReference type="ARBA" id="ARBA00022640"/>
    </source>
</evidence>
<feature type="transmembrane region" description="Helical" evidence="25">
    <location>
        <begin position="411"/>
        <end position="431"/>
    </location>
</feature>
<protein>
    <recommendedName>
        <fullName evidence="24">Photosystem II D2 protein</fullName>
    </recommendedName>
</protein>
<dbReference type="InterPro" id="IPR000932">
    <property type="entry name" value="PS_antenna-like"/>
</dbReference>
<dbReference type="FunFam" id="1.20.85.10:FF:000001">
    <property type="entry name" value="photosystem II D2 protein-like"/>
    <property type="match status" value="1"/>
</dbReference>
<feature type="transmembrane region" description="Helical" evidence="25">
    <location>
        <begin position="675"/>
        <end position="693"/>
    </location>
</feature>
<proteinExistence type="inferred from homology"/>
<evidence type="ECO:0000256" key="4">
    <source>
        <dbReference type="ARBA" id="ARBA00022494"/>
    </source>
</evidence>
<dbReference type="EMBL" id="JAMQYH010000165">
    <property type="protein sequence ID" value="KAJ1683580.1"/>
    <property type="molecule type" value="Genomic_DNA"/>
</dbReference>
<keyword evidence="11 24" id="KW-0249">Electron transport</keyword>
<feature type="transmembrane region" description="Helical" evidence="25">
    <location>
        <begin position="524"/>
        <end position="542"/>
    </location>
</feature>
<keyword evidence="13" id="KW-0007">Acetylation</keyword>
<dbReference type="NCBIfam" id="TIGR01153">
    <property type="entry name" value="psbC"/>
    <property type="match status" value="1"/>
</dbReference>
<dbReference type="InterPro" id="IPR005869">
    <property type="entry name" value="PSII_PsbC"/>
</dbReference>
<dbReference type="Gene3D" id="1.10.10.670">
    <property type="entry name" value="photosystem ii from thermosynechococcus elongatus"/>
    <property type="match status" value="1"/>
</dbReference>
<dbReference type="SUPFAM" id="SSF81483">
    <property type="entry name" value="Bacterial photosystem II reaction centre, L and M subunits"/>
    <property type="match status" value="1"/>
</dbReference>
<reference evidence="26" key="1">
    <citation type="journal article" date="2022" name="Cell">
        <title>Repeat-based holocentromeres influence genome architecture and karyotype evolution.</title>
        <authorList>
            <person name="Hofstatter P.G."/>
            <person name="Thangavel G."/>
            <person name="Lux T."/>
            <person name="Neumann P."/>
            <person name="Vondrak T."/>
            <person name="Novak P."/>
            <person name="Zhang M."/>
            <person name="Costa L."/>
            <person name="Castellani M."/>
            <person name="Scott A."/>
            <person name="Toegelov H."/>
            <person name="Fuchs J."/>
            <person name="Mata-Sucre Y."/>
            <person name="Dias Y."/>
            <person name="Vanzela A.L.L."/>
            <person name="Huettel B."/>
            <person name="Almeida C.C.S."/>
            <person name="Simkova H."/>
            <person name="Souza G."/>
            <person name="Pedrosa-Harand A."/>
            <person name="Macas J."/>
            <person name="Mayer K.F.X."/>
            <person name="Houben A."/>
            <person name="Marques A."/>
        </authorList>
    </citation>
    <scope>NUCLEOTIDE SEQUENCE</scope>
    <source>
        <strain evidence="26">RhyBre1mFocal</strain>
    </source>
</reference>
<comment type="similarity">
    <text evidence="2 23">Belongs to the reaction center PufL/M/PsbA/D family.</text>
</comment>
<evidence type="ECO:0000256" key="1">
    <source>
        <dbReference type="ARBA" id="ARBA00004141"/>
    </source>
</evidence>
<evidence type="ECO:0000256" key="12">
    <source>
        <dbReference type="ARBA" id="ARBA00022989"/>
    </source>
</evidence>
<evidence type="ECO:0000256" key="19">
    <source>
        <dbReference type="ARBA" id="ARBA00023211"/>
    </source>
</evidence>
<dbReference type="GO" id="GO:0016168">
    <property type="term" value="F:chlorophyll binding"/>
    <property type="evidence" value="ECO:0007669"/>
    <property type="project" value="UniProtKB-KW"/>
</dbReference>
<keyword evidence="16 24" id="KW-0408">Iron</keyword>
<keyword evidence="10" id="KW-0460">Magnesium</keyword>
<keyword evidence="27" id="KW-1185">Reference proteome</keyword>
<comment type="catalytic activity">
    <reaction evidence="22">
        <text>2 a plastoquinone + 4 hnu + 2 H2O = 2 a plastoquinol + O2</text>
        <dbReference type="Rhea" id="RHEA:36359"/>
        <dbReference type="Rhea" id="RHEA-COMP:9561"/>
        <dbReference type="Rhea" id="RHEA-COMP:9562"/>
        <dbReference type="ChEBI" id="CHEBI:15377"/>
        <dbReference type="ChEBI" id="CHEBI:15379"/>
        <dbReference type="ChEBI" id="CHEBI:17757"/>
        <dbReference type="ChEBI" id="CHEBI:30212"/>
        <dbReference type="ChEBI" id="CHEBI:62192"/>
        <dbReference type="EC" id="1.10.3.9"/>
    </reaction>
</comment>
<comment type="subcellular location">
    <subcellularLocation>
        <location evidence="1">Membrane</location>
        <topology evidence="1">Multi-pass membrane protein</topology>
    </subcellularLocation>
</comment>
<organism evidence="26 27">
    <name type="scientific">Rhynchospora breviuscula</name>
    <dbReference type="NCBI Taxonomy" id="2022672"/>
    <lineage>
        <taxon>Eukaryota</taxon>
        <taxon>Viridiplantae</taxon>
        <taxon>Streptophyta</taxon>
        <taxon>Embryophyta</taxon>
        <taxon>Tracheophyta</taxon>
        <taxon>Spermatophyta</taxon>
        <taxon>Magnoliopsida</taxon>
        <taxon>Liliopsida</taxon>
        <taxon>Poales</taxon>
        <taxon>Cyperaceae</taxon>
        <taxon>Cyperoideae</taxon>
        <taxon>Rhynchosporeae</taxon>
        <taxon>Rhynchospora</taxon>
    </lineage>
</organism>
<keyword evidence="7" id="KW-0934">Plastid</keyword>
<evidence type="ECO:0000256" key="23">
    <source>
        <dbReference type="RuleBase" id="RU004331"/>
    </source>
</evidence>
<dbReference type="GO" id="GO:0009523">
    <property type="term" value="C:photosystem II"/>
    <property type="evidence" value="ECO:0007669"/>
    <property type="project" value="UniProtKB-KW"/>
</dbReference>
<dbReference type="InterPro" id="IPR055265">
    <property type="entry name" value="Photo_RC_L/M_CS"/>
</dbReference>
<evidence type="ECO:0000256" key="21">
    <source>
        <dbReference type="ARBA" id="ARBA00045803"/>
    </source>
</evidence>
<dbReference type="PANTHER" id="PTHR33149">
    <property type="entry name" value="PHOTOSYSTEM II PROTEIN D1"/>
    <property type="match status" value="1"/>
</dbReference>
<feature type="transmembrane region" description="Helical" evidence="25">
    <location>
        <begin position="167"/>
        <end position="185"/>
    </location>
</feature>
<keyword evidence="9 24" id="KW-0479">Metal-binding</keyword>
<dbReference type="Gene3D" id="1.20.85.10">
    <property type="entry name" value="Photosystem II protein D1-like"/>
    <property type="match status" value="1"/>
</dbReference>
<evidence type="ECO:0000256" key="6">
    <source>
        <dbReference type="ARBA" id="ARBA00022553"/>
    </source>
</evidence>
<evidence type="ECO:0000256" key="24">
    <source>
        <dbReference type="RuleBase" id="RU004333"/>
    </source>
</evidence>
<evidence type="ECO:0000256" key="2">
    <source>
        <dbReference type="ARBA" id="ARBA00008204"/>
    </source>
</evidence>
<evidence type="ECO:0000256" key="13">
    <source>
        <dbReference type="ARBA" id="ARBA00022990"/>
    </source>
</evidence>
<evidence type="ECO:0000256" key="22">
    <source>
        <dbReference type="ARBA" id="ARBA00048801"/>
    </source>
</evidence>
<keyword evidence="3 24" id="KW-0813">Transport</keyword>
<keyword evidence="20 24" id="KW-0604">Photosystem II</keyword>
<dbReference type="GO" id="GO:0046872">
    <property type="term" value="F:metal ion binding"/>
    <property type="evidence" value="ECO:0007669"/>
    <property type="project" value="UniProtKB-KW"/>
</dbReference>
<gene>
    <name evidence="26" type="ORF">LUZ63_021199</name>
</gene>
<evidence type="ECO:0000256" key="25">
    <source>
        <dbReference type="SAM" id="Phobius"/>
    </source>
</evidence>
<feature type="transmembrane region" description="Helical" evidence="25">
    <location>
        <begin position="267"/>
        <end position="292"/>
    </location>
</feature>
<accession>A0A9Q0BYX2</accession>
<evidence type="ECO:0000256" key="10">
    <source>
        <dbReference type="ARBA" id="ARBA00022842"/>
    </source>
</evidence>